<sequence>MLRNSAQRGGRTLYRRTRESKSFHISDSAFKNSVFCILSLSSKWSRKRRARNLVSSRKKEEPVKAIALGRDTASIDSILCKSTIKSAGILEKASLVKYVREFMYILTLL</sequence>
<reference evidence="1" key="2">
    <citation type="journal article" date="2015" name="Data Brief">
        <title>Shoot transcriptome of the giant reed, Arundo donax.</title>
        <authorList>
            <person name="Barrero R.A."/>
            <person name="Guerrero F.D."/>
            <person name="Moolhuijzen P."/>
            <person name="Goolsby J.A."/>
            <person name="Tidwell J."/>
            <person name="Bellgard S.E."/>
            <person name="Bellgard M.I."/>
        </authorList>
    </citation>
    <scope>NUCLEOTIDE SEQUENCE</scope>
    <source>
        <tissue evidence="1">Shoot tissue taken approximately 20 cm above the soil surface</tissue>
    </source>
</reference>
<dbReference type="EMBL" id="GBRH01185733">
    <property type="protein sequence ID" value="JAE12163.1"/>
    <property type="molecule type" value="Transcribed_RNA"/>
</dbReference>
<evidence type="ECO:0000313" key="1">
    <source>
        <dbReference type="EMBL" id="JAE12163.1"/>
    </source>
</evidence>
<name>A0A0A9FV07_ARUDO</name>
<accession>A0A0A9FV07</accession>
<organism evidence="1">
    <name type="scientific">Arundo donax</name>
    <name type="common">Giant reed</name>
    <name type="synonym">Donax arundinaceus</name>
    <dbReference type="NCBI Taxonomy" id="35708"/>
    <lineage>
        <taxon>Eukaryota</taxon>
        <taxon>Viridiplantae</taxon>
        <taxon>Streptophyta</taxon>
        <taxon>Embryophyta</taxon>
        <taxon>Tracheophyta</taxon>
        <taxon>Spermatophyta</taxon>
        <taxon>Magnoliopsida</taxon>
        <taxon>Liliopsida</taxon>
        <taxon>Poales</taxon>
        <taxon>Poaceae</taxon>
        <taxon>PACMAD clade</taxon>
        <taxon>Arundinoideae</taxon>
        <taxon>Arundineae</taxon>
        <taxon>Arundo</taxon>
    </lineage>
</organism>
<protein>
    <submittedName>
        <fullName evidence="1">Uncharacterized protein</fullName>
    </submittedName>
</protein>
<proteinExistence type="predicted"/>
<dbReference type="AlphaFoldDB" id="A0A0A9FV07"/>
<reference evidence="1" key="1">
    <citation type="submission" date="2014-09" db="EMBL/GenBank/DDBJ databases">
        <authorList>
            <person name="Magalhaes I.L.F."/>
            <person name="Oliveira U."/>
            <person name="Santos F.R."/>
            <person name="Vidigal T.H.D.A."/>
            <person name="Brescovit A.D."/>
            <person name="Santos A.J."/>
        </authorList>
    </citation>
    <scope>NUCLEOTIDE SEQUENCE</scope>
    <source>
        <tissue evidence="1">Shoot tissue taken approximately 20 cm above the soil surface</tissue>
    </source>
</reference>